<dbReference type="Proteomes" id="UP001595818">
    <property type="component" value="Unassembled WGS sequence"/>
</dbReference>
<dbReference type="RefSeq" id="WP_377067992.1">
    <property type="nucleotide sequence ID" value="NZ_JBHSJJ010000016.1"/>
</dbReference>
<accession>A0ABV9T773</accession>
<proteinExistence type="predicted"/>
<comment type="caution">
    <text evidence="1">The sequence shown here is derived from an EMBL/GenBank/DDBJ whole genome shotgun (WGS) entry which is preliminary data.</text>
</comment>
<reference evidence="2" key="1">
    <citation type="journal article" date="2019" name="Int. J. Syst. Evol. Microbiol.">
        <title>The Global Catalogue of Microorganisms (GCM) 10K type strain sequencing project: providing services to taxonomists for standard genome sequencing and annotation.</title>
        <authorList>
            <consortium name="The Broad Institute Genomics Platform"/>
            <consortium name="The Broad Institute Genome Sequencing Center for Infectious Disease"/>
            <person name="Wu L."/>
            <person name="Ma J."/>
        </authorList>
    </citation>
    <scope>NUCLEOTIDE SEQUENCE [LARGE SCALE GENOMIC DNA]</scope>
    <source>
        <strain evidence="2">CGMCC 4.7466</strain>
    </source>
</reference>
<organism evidence="1 2">
    <name type="scientific">Negadavirga shengliensis</name>
    <dbReference type="NCBI Taxonomy" id="1389218"/>
    <lineage>
        <taxon>Bacteria</taxon>
        <taxon>Pseudomonadati</taxon>
        <taxon>Bacteroidota</taxon>
        <taxon>Cytophagia</taxon>
        <taxon>Cytophagales</taxon>
        <taxon>Cyclobacteriaceae</taxon>
        <taxon>Negadavirga</taxon>
    </lineage>
</organism>
<keyword evidence="2" id="KW-1185">Reference proteome</keyword>
<protein>
    <recommendedName>
        <fullName evidence="3">DUF3997 domain-containing protein</fullName>
    </recommendedName>
</protein>
<evidence type="ECO:0000313" key="1">
    <source>
        <dbReference type="EMBL" id="MFC4874292.1"/>
    </source>
</evidence>
<evidence type="ECO:0008006" key="3">
    <source>
        <dbReference type="Google" id="ProtNLM"/>
    </source>
</evidence>
<dbReference type="EMBL" id="JBHSJJ010000016">
    <property type="protein sequence ID" value="MFC4874292.1"/>
    <property type="molecule type" value="Genomic_DNA"/>
</dbReference>
<evidence type="ECO:0000313" key="2">
    <source>
        <dbReference type="Proteomes" id="UP001595818"/>
    </source>
</evidence>
<sequence length="155" mass="17704">MKKVIAISVIAVLAMITSCSEQKYPDLGDGYSFDSDGKYTLAIVNSQNTIMVGSHVLEYAFDTIFVVVSQRPWDDPSIPGLKEMTYKQRNEAFEKSTFRQYWIINKKGKNEHIGIFGSGNDMRAKYSNVYGPFSKEEYLQKRKELGVPKELQLKE</sequence>
<dbReference type="PROSITE" id="PS51257">
    <property type="entry name" value="PROKAR_LIPOPROTEIN"/>
    <property type="match status" value="1"/>
</dbReference>
<gene>
    <name evidence="1" type="ORF">ACFPFU_21495</name>
</gene>
<name>A0ABV9T773_9BACT</name>